<keyword evidence="2" id="KW-0732">Signal</keyword>
<dbReference type="InterPro" id="IPR000683">
    <property type="entry name" value="Gfo/Idh/MocA-like_OxRdtase_N"/>
</dbReference>
<keyword evidence="3" id="KW-0560">Oxidoreductase</keyword>
<dbReference type="Gene3D" id="3.40.50.720">
    <property type="entry name" value="NAD(P)-binding Rossmann-like Domain"/>
    <property type="match status" value="1"/>
</dbReference>
<feature type="domain" description="GFO/IDH/MocA-like oxidoreductase" evidence="5">
    <location>
        <begin position="129"/>
        <end position="246"/>
    </location>
</feature>
<name>A0ABX1R6I1_9ALTE</name>
<evidence type="ECO:0000256" key="1">
    <source>
        <dbReference type="ARBA" id="ARBA00010928"/>
    </source>
</evidence>
<proteinExistence type="inferred from homology"/>
<evidence type="ECO:0000313" key="6">
    <source>
        <dbReference type="EMBL" id="NMH60838.1"/>
    </source>
</evidence>
<dbReference type="EMBL" id="JAATNW010000006">
    <property type="protein sequence ID" value="NMH60838.1"/>
    <property type="molecule type" value="Genomic_DNA"/>
</dbReference>
<feature type="domain" description="Gfo/Idh/MocA-like oxidoreductase N-terminal" evidence="4">
    <location>
        <begin position="3"/>
        <end position="116"/>
    </location>
</feature>
<dbReference type="Pfam" id="PF01408">
    <property type="entry name" value="GFO_IDH_MocA"/>
    <property type="match status" value="1"/>
</dbReference>
<dbReference type="InterPro" id="IPR051317">
    <property type="entry name" value="Gfo/Idh/MocA_oxidoreduct"/>
</dbReference>
<comment type="caution">
    <text evidence="6">The sequence shown here is derived from an EMBL/GenBank/DDBJ whole genome shotgun (WGS) entry which is preliminary data.</text>
</comment>
<keyword evidence="7" id="KW-1185">Reference proteome</keyword>
<dbReference type="SUPFAM" id="SSF55347">
    <property type="entry name" value="Glyceraldehyde-3-phosphate dehydrogenase-like, C-terminal domain"/>
    <property type="match status" value="1"/>
</dbReference>
<dbReference type="Gene3D" id="3.30.360.10">
    <property type="entry name" value="Dihydrodipicolinate Reductase, domain 2"/>
    <property type="match status" value="1"/>
</dbReference>
<reference evidence="6 7" key="1">
    <citation type="submission" date="2020-03" db="EMBL/GenBank/DDBJ databases">
        <title>Alteromonas ponticola sp. nov., isolated from seawater.</title>
        <authorList>
            <person name="Yoon J.-H."/>
            <person name="Kim Y.-O."/>
        </authorList>
    </citation>
    <scope>NUCLEOTIDE SEQUENCE [LARGE SCALE GENOMIC DNA]</scope>
    <source>
        <strain evidence="6 7">MYP5</strain>
    </source>
</reference>
<dbReference type="InterPro" id="IPR036291">
    <property type="entry name" value="NAD(P)-bd_dom_sf"/>
</dbReference>
<protein>
    <submittedName>
        <fullName evidence="6">Gfo/Idh/MocA family oxidoreductase</fullName>
    </submittedName>
</protein>
<dbReference type="RefSeq" id="WP_169211388.1">
    <property type="nucleotide sequence ID" value="NZ_JAATNW010000006.1"/>
</dbReference>
<gene>
    <name evidence="6" type="ORF">HCJ96_12445</name>
</gene>
<dbReference type="PANTHER" id="PTHR43708:SF5">
    <property type="entry name" value="CONSERVED EXPRESSED OXIDOREDUCTASE (EUROFUNG)-RELATED"/>
    <property type="match status" value="1"/>
</dbReference>
<evidence type="ECO:0000256" key="2">
    <source>
        <dbReference type="ARBA" id="ARBA00022729"/>
    </source>
</evidence>
<organism evidence="6 7">
    <name type="scientific">Alteromonas ponticola</name>
    <dbReference type="NCBI Taxonomy" id="2720613"/>
    <lineage>
        <taxon>Bacteria</taxon>
        <taxon>Pseudomonadati</taxon>
        <taxon>Pseudomonadota</taxon>
        <taxon>Gammaproteobacteria</taxon>
        <taxon>Alteromonadales</taxon>
        <taxon>Alteromonadaceae</taxon>
        <taxon>Alteromonas/Salinimonas group</taxon>
        <taxon>Alteromonas</taxon>
    </lineage>
</organism>
<dbReference type="Pfam" id="PF22725">
    <property type="entry name" value="GFO_IDH_MocA_C3"/>
    <property type="match status" value="1"/>
</dbReference>
<dbReference type="Proteomes" id="UP000709336">
    <property type="component" value="Unassembled WGS sequence"/>
</dbReference>
<comment type="similarity">
    <text evidence="1">Belongs to the Gfo/Idh/MocA family.</text>
</comment>
<dbReference type="PANTHER" id="PTHR43708">
    <property type="entry name" value="CONSERVED EXPRESSED OXIDOREDUCTASE (EUROFUNG)"/>
    <property type="match status" value="1"/>
</dbReference>
<dbReference type="InterPro" id="IPR055170">
    <property type="entry name" value="GFO_IDH_MocA-like_dom"/>
</dbReference>
<evidence type="ECO:0000259" key="5">
    <source>
        <dbReference type="Pfam" id="PF22725"/>
    </source>
</evidence>
<sequence length="342" mass="37636">MAIKTLIVGFGYAAQTFHLPFLRCLNAFNVDAVVSSDAAKVNAILPECRVYGALDDAIHAQHFDLIIVTTPNLMHGHQARKALEANSHVLVEKPFVLSVTEANELVALAESRQLKLCAFHNRRFDGDFITVCRLLASNKLGDVKHIVSRFDRFRPQPKNRWRENADAGSGIFWDLGPHLIDQAVALLGKPQKISGYLHTQRENGQSTDNFELTLHYPDLNYHVGSSCFQANETLRFEVRGTQGSYRQFGLDSQEDQLKNGISPSAGTFGLGAREGELCSQNGCETVTLESGRYIQFYKQLAYAIDGGQPPPISTHDMLASVEILAGVVAVAEANEGHVLITS</sequence>
<evidence type="ECO:0000259" key="4">
    <source>
        <dbReference type="Pfam" id="PF01408"/>
    </source>
</evidence>
<dbReference type="SUPFAM" id="SSF51735">
    <property type="entry name" value="NAD(P)-binding Rossmann-fold domains"/>
    <property type="match status" value="1"/>
</dbReference>
<evidence type="ECO:0000313" key="7">
    <source>
        <dbReference type="Proteomes" id="UP000709336"/>
    </source>
</evidence>
<accession>A0ABX1R6I1</accession>
<evidence type="ECO:0000256" key="3">
    <source>
        <dbReference type="ARBA" id="ARBA00023002"/>
    </source>
</evidence>